<dbReference type="PANTHER" id="PTHR30569:SF0">
    <property type="entry name" value="CYTOSINE PERMEASE"/>
    <property type="match status" value="1"/>
</dbReference>
<dbReference type="Proteomes" id="UP001281447">
    <property type="component" value="Unassembled WGS sequence"/>
</dbReference>
<feature type="transmembrane region" description="Helical" evidence="6">
    <location>
        <begin position="27"/>
        <end position="50"/>
    </location>
</feature>
<reference evidence="7 8" key="1">
    <citation type="submission" date="2023-10" db="EMBL/GenBank/DDBJ databases">
        <title>Virgibacillus halophilus 5B73C genome.</title>
        <authorList>
            <person name="Miliotis G."/>
            <person name="Sengupta P."/>
            <person name="Hameed A."/>
            <person name="Chuvochina M."/>
            <person name="Mcdonagh F."/>
            <person name="Simpson A.C."/>
            <person name="Singh N.K."/>
            <person name="Rekha P.D."/>
            <person name="Raman K."/>
            <person name="Hugenholtz P."/>
            <person name="Venkateswaran K."/>
        </authorList>
    </citation>
    <scope>NUCLEOTIDE SEQUENCE [LARGE SCALE GENOMIC DNA]</scope>
    <source>
        <strain evidence="7 8">5B73C</strain>
    </source>
</reference>
<feature type="transmembrane region" description="Helical" evidence="6">
    <location>
        <begin position="56"/>
        <end position="79"/>
    </location>
</feature>
<comment type="subcellular location">
    <subcellularLocation>
        <location evidence="1">Membrane</location>
        <topology evidence="1">Multi-pass membrane protein</topology>
    </subcellularLocation>
</comment>
<feature type="transmembrane region" description="Helical" evidence="6">
    <location>
        <begin position="198"/>
        <end position="215"/>
    </location>
</feature>
<dbReference type="EMBL" id="JAWDIP010000003">
    <property type="protein sequence ID" value="MDY0395529.1"/>
    <property type="molecule type" value="Genomic_DNA"/>
</dbReference>
<evidence type="ECO:0000256" key="4">
    <source>
        <dbReference type="ARBA" id="ARBA00022989"/>
    </source>
</evidence>
<comment type="caution">
    <text evidence="7">The sequence shown here is derived from an EMBL/GenBank/DDBJ whole genome shotgun (WGS) entry which is preliminary data.</text>
</comment>
<proteinExistence type="inferred from homology"/>
<evidence type="ECO:0000256" key="6">
    <source>
        <dbReference type="SAM" id="Phobius"/>
    </source>
</evidence>
<keyword evidence="4 6" id="KW-1133">Transmembrane helix</keyword>
<dbReference type="InterPro" id="IPR030191">
    <property type="entry name" value="CodB"/>
</dbReference>
<dbReference type="Gene3D" id="1.10.4160.10">
    <property type="entry name" value="Hydantoin permease"/>
    <property type="match status" value="1"/>
</dbReference>
<feature type="transmembrane region" description="Helical" evidence="6">
    <location>
        <begin position="100"/>
        <end position="119"/>
    </location>
</feature>
<sequence>MEEKDTVAEKFDDYALSRVPQKERKHWLGIATMRFGQISALTQFLLGAALGFGMDFWTAFWALTLGSVILEIVSILVGIAGMKEGMSTTLLVRWTGFGKFGSILLSFILAISMIGWFGIQNEVFAHGLQELLGGPIWAWAIATGLLVTLIVVFGIFSLGIAAYITVPLFLIVVLYSISSVLGDHSLSELIHMHAPGPSLSLAAGTTMVAGGALLPERLLHRI</sequence>
<evidence type="ECO:0000313" key="7">
    <source>
        <dbReference type="EMBL" id="MDY0395529.1"/>
    </source>
</evidence>
<evidence type="ECO:0000256" key="5">
    <source>
        <dbReference type="ARBA" id="ARBA00023136"/>
    </source>
</evidence>
<keyword evidence="3 6" id="KW-0812">Transmembrane</keyword>
<evidence type="ECO:0000256" key="1">
    <source>
        <dbReference type="ARBA" id="ARBA00004141"/>
    </source>
</evidence>
<dbReference type="PANTHER" id="PTHR30569">
    <property type="entry name" value="CYTOSINE TRANSPORTER CODB"/>
    <property type="match status" value="1"/>
</dbReference>
<dbReference type="Pfam" id="PF02133">
    <property type="entry name" value="Transp_cyt_pur"/>
    <property type="match status" value="1"/>
</dbReference>
<gene>
    <name evidence="7" type="ORF">RWE15_15195</name>
</gene>
<evidence type="ECO:0000313" key="8">
    <source>
        <dbReference type="Proteomes" id="UP001281447"/>
    </source>
</evidence>
<name>A0ABU5CAF2_9BACI</name>
<feature type="transmembrane region" description="Helical" evidence="6">
    <location>
        <begin position="160"/>
        <end position="178"/>
    </location>
</feature>
<evidence type="ECO:0000256" key="2">
    <source>
        <dbReference type="ARBA" id="ARBA00008974"/>
    </source>
</evidence>
<keyword evidence="5 6" id="KW-0472">Membrane</keyword>
<dbReference type="InterPro" id="IPR001248">
    <property type="entry name" value="Pur-cyt_permease"/>
</dbReference>
<comment type="similarity">
    <text evidence="2">Belongs to the purine-cytosine permease (2.A.39) family.</text>
</comment>
<evidence type="ECO:0000256" key="3">
    <source>
        <dbReference type="ARBA" id="ARBA00022692"/>
    </source>
</evidence>
<organism evidence="7 8">
    <name type="scientific">Tigheibacillus halophilus</name>
    <dbReference type="NCBI Taxonomy" id="361280"/>
    <lineage>
        <taxon>Bacteria</taxon>
        <taxon>Bacillati</taxon>
        <taxon>Bacillota</taxon>
        <taxon>Bacilli</taxon>
        <taxon>Bacillales</taxon>
        <taxon>Bacillaceae</taxon>
        <taxon>Tigheibacillus</taxon>
    </lineage>
</organism>
<feature type="transmembrane region" description="Helical" evidence="6">
    <location>
        <begin position="131"/>
        <end position="153"/>
    </location>
</feature>
<accession>A0ABU5CAF2</accession>
<keyword evidence="8" id="KW-1185">Reference proteome</keyword>
<protein>
    <submittedName>
        <fullName evidence="7">Cytosine permease</fullName>
    </submittedName>
</protein>